<name>X1PX39_9ZZZZ</name>
<gene>
    <name evidence="1" type="ORF">S06H3_63651</name>
</gene>
<feature type="non-terminal residue" evidence="1">
    <location>
        <position position="130"/>
    </location>
</feature>
<dbReference type="SUPFAM" id="SSF53955">
    <property type="entry name" value="Lysozyme-like"/>
    <property type="match status" value="1"/>
</dbReference>
<evidence type="ECO:0008006" key="2">
    <source>
        <dbReference type="Google" id="ProtNLM"/>
    </source>
</evidence>
<dbReference type="AlphaFoldDB" id="X1PX39"/>
<organism evidence="1">
    <name type="scientific">marine sediment metagenome</name>
    <dbReference type="NCBI Taxonomy" id="412755"/>
    <lineage>
        <taxon>unclassified sequences</taxon>
        <taxon>metagenomes</taxon>
        <taxon>ecological metagenomes</taxon>
    </lineage>
</organism>
<proteinExistence type="predicted"/>
<protein>
    <recommendedName>
        <fullName evidence="2">Transglycosylase SLT domain-containing protein</fullName>
    </recommendedName>
</protein>
<reference evidence="1" key="1">
    <citation type="journal article" date="2014" name="Front. Microbiol.">
        <title>High frequency of phylogenetically diverse reductive dehalogenase-homologous genes in deep subseafloor sedimentary metagenomes.</title>
        <authorList>
            <person name="Kawai M."/>
            <person name="Futagami T."/>
            <person name="Toyoda A."/>
            <person name="Takaki Y."/>
            <person name="Nishi S."/>
            <person name="Hori S."/>
            <person name="Arai W."/>
            <person name="Tsubouchi T."/>
            <person name="Morono Y."/>
            <person name="Uchiyama I."/>
            <person name="Ito T."/>
            <person name="Fujiyama A."/>
            <person name="Inagaki F."/>
            <person name="Takami H."/>
        </authorList>
    </citation>
    <scope>NUCLEOTIDE SEQUENCE</scope>
    <source>
        <strain evidence="1">Expedition CK06-06</strain>
    </source>
</reference>
<sequence>PKRIPDFLKIIQELGRDPYNTPVSCWPGYGWGGAMGPAQFISSTWMIYRDRLKAITGRPGDPWDIRDAFLASGLYLSDSGASSQTKNGEWRAAMIYFSGSTTNPNYYWYANQVLNKADGFQRDIEALEAV</sequence>
<feature type="non-terminal residue" evidence="1">
    <location>
        <position position="1"/>
    </location>
</feature>
<dbReference type="Gene3D" id="1.10.530.10">
    <property type="match status" value="1"/>
</dbReference>
<accession>X1PX39</accession>
<dbReference type="InterPro" id="IPR023346">
    <property type="entry name" value="Lysozyme-like_dom_sf"/>
</dbReference>
<evidence type="ECO:0000313" key="1">
    <source>
        <dbReference type="EMBL" id="GAI47116.1"/>
    </source>
</evidence>
<comment type="caution">
    <text evidence="1">The sequence shown here is derived from an EMBL/GenBank/DDBJ whole genome shotgun (WGS) entry which is preliminary data.</text>
</comment>
<dbReference type="EMBL" id="BARV01042280">
    <property type="protein sequence ID" value="GAI47116.1"/>
    <property type="molecule type" value="Genomic_DNA"/>
</dbReference>